<dbReference type="HOGENOM" id="CLU_2037030_0_0_12"/>
<gene>
    <name evidence="1" type="ORF">HMPREF9725_02600</name>
</gene>
<organism evidence="1">
    <name type="scientific">Treponema denticola H1-T</name>
    <dbReference type="NCBI Taxonomy" id="999431"/>
    <lineage>
        <taxon>Bacteria</taxon>
        <taxon>Pseudomonadati</taxon>
        <taxon>Spirochaetota</taxon>
        <taxon>Spirochaetia</taxon>
        <taxon>Spirochaetales</taxon>
        <taxon>Treponemataceae</taxon>
        <taxon>Treponema</taxon>
    </lineage>
</organism>
<name>M2BFK9_TREDN</name>
<proteinExistence type="predicted"/>
<dbReference type="AlphaFoldDB" id="M2BFK9"/>
<dbReference type="Proteomes" id="UP000011708">
    <property type="component" value="Chromosome"/>
</dbReference>
<dbReference type="PATRIC" id="fig|999431.4.peg.2696"/>
<protein>
    <submittedName>
        <fullName evidence="1">Uncharacterized protein</fullName>
    </submittedName>
</protein>
<comment type="caution">
    <text evidence="1">The sequence shown here is derived from an EMBL/GenBank/DDBJ whole genome shotgun (WGS) entry which is preliminary data.</text>
</comment>
<reference evidence="1" key="1">
    <citation type="submission" date="2012-01" db="EMBL/GenBank/DDBJ databases">
        <title>The Genome Sequence of Treponema denticola H1-T.</title>
        <authorList>
            <consortium name="The Broad Institute Genome Sequencing Platform"/>
            <person name="Earl A."/>
            <person name="Ward D."/>
            <person name="Feldgarden M."/>
            <person name="Gevers D."/>
            <person name="Blanton J.M."/>
            <person name="Fenno C.J."/>
            <person name="Baranova O.V."/>
            <person name="Mathney J."/>
            <person name="Dewhirst F.E."/>
            <person name="Izard J."/>
            <person name="Young S.K."/>
            <person name="Zeng Q."/>
            <person name="Gargeya S."/>
            <person name="Fitzgerald M."/>
            <person name="Haas B."/>
            <person name="Abouelleil A."/>
            <person name="Alvarado L."/>
            <person name="Arachchi H.M."/>
            <person name="Berlin A."/>
            <person name="Chapman S.B."/>
            <person name="Gearin G."/>
            <person name="Goldberg J."/>
            <person name="Griggs A."/>
            <person name="Gujja S."/>
            <person name="Hansen M."/>
            <person name="Heiman D."/>
            <person name="Howarth C."/>
            <person name="Larimer J."/>
            <person name="Lui A."/>
            <person name="MacDonald P.J.P."/>
            <person name="McCowen C."/>
            <person name="Montmayeur A."/>
            <person name="Murphy C."/>
            <person name="Neiman D."/>
            <person name="Pearson M."/>
            <person name="Priest M."/>
            <person name="Roberts A."/>
            <person name="Saif S."/>
            <person name="Shea T."/>
            <person name="Sisk P."/>
            <person name="Stolte C."/>
            <person name="Sykes S."/>
            <person name="Wortman J."/>
            <person name="Nusbaum C."/>
            <person name="Birren B."/>
        </authorList>
    </citation>
    <scope>NUCLEOTIDE SEQUENCE [LARGE SCALE GENOMIC DNA]</scope>
    <source>
        <strain evidence="1">H1-T</strain>
    </source>
</reference>
<sequence length="121" mass="13805">MAIEWSTHVNTDFYGQDGDYKDNTEKVEFKSGREIEYLKNSLPKKKHTVNLWLKDTGTAKVDGKTEFQHFLDWYETTAKSGTVPCNLTDIITGSGTKQYKVKVTGWTGLRHKEVSLELTEA</sequence>
<dbReference type="EMBL" id="AGDW01000025">
    <property type="protein sequence ID" value="EMB28170.1"/>
    <property type="molecule type" value="Genomic_DNA"/>
</dbReference>
<dbReference type="RefSeq" id="WP_002689781.1">
    <property type="nucleotide sequence ID" value="NZ_CM001794.1"/>
</dbReference>
<evidence type="ECO:0000313" key="1">
    <source>
        <dbReference type="EMBL" id="EMB28170.1"/>
    </source>
</evidence>
<accession>M2BFK9</accession>